<sequence>MAPKHHRTPLSGGDRKALTKELGCARAVTTILAARAAEKRAAGEALIREADDLLCQSWNEKMWADGGPVDPSPSIDQAINAGYPWLEIKCSRCKAPRAVDLAALPHVATTFVHDLARRLRCVKCAGANKRPAAELLQLWQRCPIGDGS</sequence>
<evidence type="ECO:0000313" key="2">
    <source>
        <dbReference type="Proteomes" id="UP000199245"/>
    </source>
</evidence>
<gene>
    <name evidence="1" type="ORF">SAMN05216337_105130</name>
</gene>
<dbReference type="RefSeq" id="WP_092089337.1">
    <property type="nucleotide sequence ID" value="NZ_FMZW01000051.1"/>
</dbReference>
<dbReference type="Proteomes" id="UP000199245">
    <property type="component" value="Unassembled WGS sequence"/>
</dbReference>
<accession>A0A1G7K411</accession>
<organism evidence="1 2">
    <name type="scientific">Bradyrhizobium brasilense</name>
    <dbReference type="NCBI Taxonomy" id="1419277"/>
    <lineage>
        <taxon>Bacteria</taxon>
        <taxon>Pseudomonadati</taxon>
        <taxon>Pseudomonadota</taxon>
        <taxon>Alphaproteobacteria</taxon>
        <taxon>Hyphomicrobiales</taxon>
        <taxon>Nitrobacteraceae</taxon>
        <taxon>Bradyrhizobium</taxon>
    </lineage>
</organism>
<dbReference type="AlphaFoldDB" id="A0A1G7K411"/>
<name>A0A1G7K411_9BRAD</name>
<evidence type="ECO:0000313" key="1">
    <source>
        <dbReference type="EMBL" id="SDF31993.1"/>
    </source>
</evidence>
<dbReference type="EMBL" id="FMZW01000051">
    <property type="protein sequence ID" value="SDF31993.1"/>
    <property type="molecule type" value="Genomic_DNA"/>
</dbReference>
<protein>
    <submittedName>
        <fullName evidence="1">Uncharacterized protein</fullName>
    </submittedName>
</protein>
<proteinExistence type="predicted"/>
<reference evidence="1 2" key="1">
    <citation type="submission" date="2016-10" db="EMBL/GenBank/DDBJ databases">
        <authorList>
            <person name="de Groot N.N."/>
        </authorList>
    </citation>
    <scope>NUCLEOTIDE SEQUENCE [LARGE SCALE GENOMIC DNA]</scope>
    <source>
        <strain evidence="1 2">R5</strain>
    </source>
</reference>